<dbReference type="PANTHER" id="PTHR46696:SF1">
    <property type="entry name" value="CYTOCHROME P450 YJIB-RELATED"/>
    <property type="match status" value="1"/>
</dbReference>
<organism evidence="3 4">
    <name type="scientific">Pseudonocardia eucalypti</name>
    <dbReference type="NCBI Taxonomy" id="648755"/>
    <lineage>
        <taxon>Bacteria</taxon>
        <taxon>Bacillati</taxon>
        <taxon>Actinomycetota</taxon>
        <taxon>Actinomycetes</taxon>
        <taxon>Pseudonocardiales</taxon>
        <taxon>Pseudonocardiaceae</taxon>
        <taxon>Pseudonocardia</taxon>
    </lineage>
</organism>
<gene>
    <name evidence="3" type="ORF">GCM10023321_13730</name>
</gene>
<sequence length="423" mass="46943">MTRKAPDVAANPNMPEAIARMTPVTDYREIADVLASPDFARTDPMSTPFKLETISLTAGAEHARRRRLEAKHFRPAVLRTTRAKAVRNAIEHVLGEVDRADQDGDTLTVDLAEVIPRITTLVMAEFVGLSLPADTALAIDELTHYMVFVNSAAGLMFSRKDPIEEAWRIRKGLVDFTERYIMPAILRRRAPGGLDPDADDLISTLVAAYDDANWDGELIAREATFYMVAGVRSTSNTVLDALHHLIEYLAEHPESVAAALDVGNDFLIRAVAESLRLHVPNPALTRRALRSGVTAQGRRYQEGDELVLHIPVAHLDEQFFGPHPERFDPYRRTARDVPLWGLAFGHGHHACIGRALALGRFDADSGGLLGYQGSTVAILRELVRREVNLVPGREPRLNKDTFKVVFDSFPVRLHREGAEVPTH</sequence>
<keyword evidence="2" id="KW-0349">Heme</keyword>
<dbReference type="InterPro" id="IPR036396">
    <property type="entry name" value="Cyt_P450_sf"/>
</dbReference>
<reference evidence="4" key="1">
    <citation type="journal article" date="2019" name="Int. J. Syst. Evol. Microbiol.">
        <title>The Global Catalogue of Microorganisms (GCM) 10K type strain sequencing project: providing services to taxonomists for standard genome sequencing and annotation.</title>
        <authorList>
            <consortium name="The Broad Institute Genomics Platform"/>
            <consortium name="The Broad Institute Genome Sequencing Center for Infectious Disease"/>
            <person name="Wu L."/>
            <person name="Ma J."/>
        </authorList>
    </citation>
    <scope>NUCLEOTIDE SEQUENCE [LARGE SCALE GENOMIC DNA]</scope>
    <source>
        <strain evidence="4">JCM 18303</strain>
    </source>
</reference>
<keyword evidence="2" id="KW-0479">Metal-binding</keyword>
<keyword evidence="2" id="KW-0408">Iron</keyword>
<proteinExistence type="inferred from homology"/>
<evidence type="ECO:0008006" key="5">
    <source>
        <dbReference type="Google" id="ProtNLM"/>
    </source>
</evidence>
<dbReference type="Gene3D" id="1.10.630.10">
    <property type="entry name" value="Cytochrome P450"/>
    <property type="match status" value="1"/>
</dbReference>
<evidence type="ECO:0000313" key="4">
    <source>
        <dbReference type="Proteomes" id="UP001428817"/>
    </source>
</evidence>
<evidence type="ECO:0000256" key="2">
    <source>
        <dbReference type="RuleBase" id="RU000461"/>
    </source>
</evidence>
<comment type="caution">
    <text evidence="3">The sequence shown here is derived from an EMBL/GenBank/DDBJ whole genome shotgun (WGS) entry which is preliminary data.</text>
</comment>
<dbReference type="Pfam" id="PF00067">
    <property type="entry name" value="p450"/>
    <property type="match status" value="1"/>
</dbReference>
<dbReference type="RefSeq" id="WP_185062913.1">
    <property type="nucleotide sequence ID" value="NZ_BAABJP010000004.1"/>
</dbReference>
<dbReference type="PANTHER" id="PTHR46696">
    <property type="entry name" value="P450, PUTATIVE (EUROFUNG)-RELATED"/>
    <property type="match status" value="1"/>
</dbReference>
<dbReference type="PRINTS" id="PR00359">
    <property type="entry name" value="BP450"/>
</dbReference>
<accession>A0ABP9PQG0</accession>
<dbReference type="InterPro" id="IPR001128">
    <property type="entry name" value="Cyt_P450"/>
</dbReference>
<dbReference type="InterPro" id="IPR017972">
    <property type="entry name" value="Cyt_P450_CS"/>
</dbReference>
<dbReference type="CDD" id="cd00302">
    <property type="entry name" value="cytochrome_P450"/>
    <property type="match status" value="1"/>
</dbReference>
<dbReference type="Proteomes" id="UP001428817">
    <property type="component" value="Unassembled WGS sequence"/>
</dbReference>
<protein>
    <recommendedName>
        <fullName evidence="5">Cytochrome P450</fullName>
    </recommendedName>
</protein>
<evidence type="ECO:0000313" key="3">
    <source>
        <dbReference type="EMBL" id="GAA5149599.1"/>
    </source>
</evidence>
<dbReference type="InterPro" id="IPR002397">
    <property type="entry name" value="Cyt_P450_B"/>
</dbReference>
<comment type="similarity">
    <text evidence="1 2">Belongs to the cytochrome P450 family.</text>
</comment>
<keyword evidence="4" id="KW-1185">Reference proteome</keyword>
<name>A0ABP9PQG0_9PSEU</name>
<keyword evidence="2" id="KW-0503">Monooxygenase</keyword>
<dbReference type="EMBL" id="BAABJP010000004">
    <property type="protein sequence ID" value="GAA5149599.1"/>
    <property type="molecule type" value="Genomic_DNA"/>
</dbReference>
<keyword evidence="2" id="KW-0560">Oxidoreductase</keyword>
<dbReference type="PROSITE" id="PS00086">
    <property type="entry name" value="CYTOCHROME_P450"/>
    <property type="match status" value="1"/>
</dbReference>
<evidence type="ECO:0000256" key="1">
    <source>
        <dbReference type="ARBA" id="ARBA00010617"/>
    </source>
</evidence>
<dbReference type="SUPFAM" id="SSF48264">
    <property type="entry name" value="Cytochrome P450"/>
    <property type="match status" value="1"/>
</dbReference>